<dbReference type="InterPro" id="IPR053714">
    <property type="entry name" value="Iso_Racemase_Enz_sf"/>
</dbReference>
<dbReference type="Proteomes" id="UP000192929">
    <property type="component" value="Unassembled WGS sequence"/>
</dbReference>
<evidence type="ECO:0000313" key="2">
    <source>
        <dbReference type="Proteomes" id="UP000192929"/>
    </source>
</evidence>
<dbReference type="InterPro" id="IPR052186">
    <property type="entry name" value="Hydantoin_racemase-like"/>
</dbReference>
<sequence>MVVLGCGGMAALEYAVRELCGVHVMDGVAAAVTVAQSLVRLGLRTSKVRTYANPLPKDLKGFPFGR</sequence>
<dbReference type="PANTHER" id="PTHR28047:SF5">
    <property type="entry name" value="PROTEIN DCG1"/>
    <property type="match status" value="1"/>
</dbReference>
<dbReference type="EMBL" id="FXAC01000005">
    <property type="protein sequence ID" value="SMF00657.1"/>
    <property type="molecule type" value="Genomic_DNA"/>
</dbReference>
<accession>A0A1X7CPV1</accession>
<dbReference type="PANTHER" id="PTHR28047">
    <property type="entry name" value="PROTEIN DCG1"/>
    <property type="match status" value="1"/>
</dbReference>
<name>A0A1X7CPV1_9MICC</name>
<reference evidence="2" key="1">
    <citation type="submission" date="2017-04" db="EMBL/GenBank/DDBJ databases">
        <authorList>
            <person name="Varghese N."/>
            <person name="Submissions S."/>
        </authorList>
    </citation>
    <scope>NUCLEOTIDE SEQUENCE [LARGE SCALE GENOMIC DNA]</scope>
    <source>
        <strain evidence="2">NIO-1021</strain>
    </source>
</reference>
<keyword evidence="2" id="KW-1185">Reference proteome</keyword>
<proteinExistence type="predicted"/>
<dbReference type="Gene3D" id="3.40.50.12500">
    <property type="match status" value="1"/>
</dbReference>
<evidence type="ECO:0000313" key="1">
    <source>
        <dbReference type="EMBL" id="SMF00657.1"/>
    </source>
</evidence>
<dbReference type="AlphaFoldDB" id="A0A1X7CPV1"/>
<organism evidence="1 2">
    <name type="scientific">Kocuria marina subsp. indica</name>
    <dbReference type="NCBI Taxonomy" id="1049583"/>
    <lineage>
        <taxon>Bacteria</taxon>
        <taxon>Bacillati</taxon>
        <taxon>Actinomycetota</taxon>
        <taxon>Actinomycetes</taxon>
        <taxon>Micrococcales</taxon>
        <taxon>Micrococcaceae</taxon>
        <taxon>Kocuria</taxon>
    </lineage>
</organism>
<protein>
    <recommendedName>
        <fullName evidence="3">Hydantoin racemase</fullName>
    </recommendedName>
</protein>
<gene>
    <name evidence="1" type="ORF">SAMN06296028_10510</name>
</gene>
<evidence type="ECO:0008006" key="3">
    <source>
        <dbReference type="Google" id="ProtNLM"/>
    </source>
</evidence>